<feature type="region of interest" description="Disordered" evidence="1">
    <location>
        <begin position="1"/>
        <end position="98"/>
    </location>
</feature>
<feature type="compositionally biased region" description="Basic and acidic residues" evidence="1">
    <location>
        <begin position="24"/>
        <end position="44"/>
    </location>
</feature>
<accession>A0A8X7QIX3</accession>
<name>A0A8X7QIX3_BRACI</name>
<sequence length="98" mass="11103">MIEEATIDLPFDSTRATGRAVPRRRGDPRRGRDSAIEDSHRERGLSSYHRGATKRKRIVDSSTIHGERLPFRRRATERGSRAVSSRRSTGKRDSDSPS</sequence>
<feature type="compositionally biased region" description="Basic and acidic residues" evidence="1">
    <location>
        <begin position="65"/>
        <end position="80"/>
    </location>
</feature>
<gene>
    <name evidence="2" type="ORF">Bca52824_065646</name>
</gene>
<reference evidence="2 3" key="1">
    <citation type="submission" date="2020-02" db="EMBL/GenBank/DDBJ databases">
        <authorList>
            <person name="Ma Q."/>
            <person name="Huang Y."/>
            <person name="Song X."/>
            <person name="Pei D."/>
        </authorList>
    </citation>
    <scope>NUCLEOTIDE SEQUENCE [LARGE SCALE GENOMIC DNA]</scope>
    <source>
        <strain evidence="2">Sxm20200214</strain>
        <tissue evidence="2">Leaf</tissue>
    </source>
</reference>
<proteinExistence type="predicted"/>
<dbReference type="EMBL" id="JAAMPC010000013">
    <property type="protein sequence ID" value="KAG2271091.1"/>
    <property type="molecule type" value="Genomic_DNA"/>
</dbReference>
<comment type="caution">
    <text evidence="2">The sequence shown here is derived from an EMBL/GenBank/DDBJ whole genome shotgun (WGS) entry which is preliminary data.</text>
</comment>
<evidence type="ECO:0000313" key="3">
    <source>
        <dbReference type="Proteomes" id="UP000886595"/>
    </source>
</evidence>
<keyword evidence="3" id="KW-1185">Reference proteome</keyword>
<dbReference type="Proteomes" id="UP000886595">
    <property type="component" value="Unassembled WGS sequence"/>
</dbReference>
<organism evidence="2 3">
    <name type="scientific">Brassica carinata</name>
    <name type="common">Ethiopian mustard</name>
    <name type="synonym">Abyssinian cabbage</name>
    <dbReference type="NCBI Taxonomy" id="52824"/>
    <lineage>
        <taxon>Eukaryota</taxon>
        <taxon>Viridiplantae</taxon>
        <taxon>Streptophyta</taxon>
        <taxon>Embryophyta</taxon>
        <taxon>Tracheophyta</taxon>
        <taxon>Spermatophyta</taxon>
        <taxon>Magnoliopsida</taxon>
        <taxon>eudicotyledons</taxon>
        <taxon>Gunneridae</taxon>
        <taxon>Pentapetalae</taxon>
        <taxon>rosids</taxon>
        <taxon>malvids</taxon>
        <taxon>Brassicales</taxon>
        <taxon>Brassicaceae</taxon>
        <taxon>Brassiceae</taxon>
        <taxon>Brassica</taxon>
    </lineage>
</organism>
<evidence type="ECO:0000256" key="1">
    <source>
        <dbReference type="SAM" id="MobiDB-lite"/>
    </source>
</evidence>
<protein>
    <submittedName>
        <fullName evidence="2">Uncharacterized protein</fullName>
    </submittedName>
</protein>
<dbReference type="AlphaFoldDB" id="A0A8X7QIX3"/>
<evidence type="ECO:0000313" key="2">
    <source>
        <dbReference type="EMBL" id="KAG2271091.1"/>
    </source>
</evidence>